<gene>
    <name evidence="2" type="ORF">ABVT11_01780</name>
</gene>
<dbReference type="EMBL" id="JBEWLZ010000001">
    <property type="protein sequence ID" value="MET1488541.1"/>
    <property type="molecule type" value="Genomic_DNA"/>
</dbReference>
<keyword evidence="1" id="KW-0812">Transmembrane</keyword>
<dbReference type="Pfam" id="PF16357">
    <property type="entry name" value="PepSY_TM_like_2"/>
    <property type="match status" value="1"/>
</dbReference>
<sequence length="222" mass="24159">MTTAPANGSDTASATSPNPAVRRAAWLRLLTQWHWISSALCLVGMLFFAVTGVTLVNAEYFENTRPAMTRLSASLPAAVLADLQAAAGEDEPTLPASLGAWVTQTWHFSFAPKSVEWNEDEVFIDLKRPGVDVSLSIDPHSGKASYEAGDRGWVAWLNELHKGRNAGPVWNGFLTVFALACVIFSVTGLLILQVHARSRWTVWPVTGLGLVIPLLLILLFIH</sequence>
<dbReference type="Proteomes" id="UP001548590">
    <property type="component" value="Unassembled WGS sequence"/>
</dbReference>
<protein>
    <submittedName>
        <fullName evidence="2">PepSY-associated TM helix domain-containing protein</fullName>
    </submittedName>
</protein>
<name>A0ABV2CKV6_9RHOO</name>
<comment type="caution">
    <text evidence="2">The sequence shown here is derived from an EMBL/GenBank/DDBJ whole genome shotgun (WGS) entry which is preliminary data.</text>
</comment>
<dbReference type="InterPro" id="IPR032307">
    <property type="entry name" value="PepSY_TM-like_2"/>
</dbReference>
<feature type="transmembrane region" description="Helical" evidence="1">
    <location>
        <begin position="169"/>
        <end position="194"/>
    </location>
</feature>
<organism evidence="2 3">
    <name type="scientific">Uliginosibacterium paludis</name>
    <dbReference type="NCBI Taxonomy" id="1615952"/>
    <lineage>
        <taxon>Bacteria</taxon>
        <taxon>Pseudomonadati</taxon>
        <taxon>Pseudomonadota</taxon>
        <taxon>Betaproteobacteria</taxon>
        <taxon>Rhodocyclales</taxon>
        <taxon>Zoogloeaceae</taxon>
        <taxon>Uliginosibacterium</taxon>
    </lineage>
</organism>
<dbReference type="RefSeq" id="WP_345926750.1">
    <property type="nucleotide sequence ID" value="NZ_JBDIVF010000003.1"/>
</dbReference>
<evidence type="ECO:0000256" key="1">
    <source>
        <dbReference type="SAM" id="Phobius"/>
    </source>
</evidence>
<dbReference type="PANTHER" id="PTHR40115:SF1">
    <property type="entry name" value="INNER MEMBRANE PROTEIN WITH PEPSY TM HELIX"/>
    <property type="match status" value="1"/>
</dbReference>
<accession>A0ABV2CKV6</accession>
<keyword evidence="1" id="KW-1133">Transmembrane helix</keyword>
<dbReference type="PANTHER" id="PTHR40115">
    <property type="entry name" value="INNER MEMBRANE PROTEIN WITH PEPSY TM HELIX"/>
    <property type="match status" value="1"/>
</dbReference>
<evidence type="ECO:0000313" key="2">
    <source>
        <dbReference type="EMBL" id="MET1488541.1"/>
    </source>
</evidence>
<proteinExistence type="predicted"/>
<feature type="transmembrane region" description="Helical" evidence="1">
    <location>
        <begin position="200"/>
        <end position="221"/>
    </location>
</feature>
<feature type="transmembrane region" description="Helical" evidence="1">
    <location>
        <begin position="35"/>
        <end position="58"/>
    </location>
</feature>
<reference evidence="2 3" key="1">
    <citation type="submission" date="2024-07" db="EMBL/GenBank/DDBJ databases">
        <title>Uliginosibacterium paludis KCTC:42655.</title>
        <authorList>
            <person name="Kim M.K."/>
        </authorList>
    </citation>
    <scope>NUCLEOTIDE SEQUENCE [LARGE SCALE GENOMIC DNA]</scope>
    <source>
        <strain evidence="2 3">KCTC 42655</strain>
    </source>
</reference>
<keyword evidence="1" id="KW-0472">Membrane</keyword>
<evidence type="ECO:0000313" key="3">
    <source>
        <dbReference type="Proteomes" id="UP001548590"/>
    </source>
</evidence>
<keyword evidence="3" id="KW-1185">Reference proteome</keyword>